<evidence type="ECO:0000256" key="14">
    <source>
        <dbReference type="HAMAP-Rule" id="MF_00454"/>
    </source>
</evidence>
<keyword evidence="5 14" id="KW-0479">Metal-binding</keyword>
<evidence type="ECO:0000256" key="4">
    <source>
        <dbReference type="ARBA" id="ARBA00022692"/>
    </source>
</evidence>
<dbReference type="PANTHER" id="PTHR28259:SF16">
    <property type="entry name" value="FLUORIDE-SPECIFIC ION CHANNEL FLUC 2"/>
    <property type="match status" value="1"/>
</dbReference>
<evidence type="ECO:0000256" key="9">
    <source>
        <dbReference type="ARBA" id="ARBA00023136"/>
    </source>
</evidence>
<comment type="subcellular location">
    <subcellularLocation>
        <location evidence="1 14">Cell membrane</location>
        <topology evidence="1 14">Multi-pass membrane protein</topology>
    </subcellularLocation>
</comment>
<evidence type="ECO:0000256" key="12">
    <source>
        <dbReference type="ARBA" id="ARBA00035585"/>
    </source>
</evidence>
<keyword evidence="7 14" id="KW-0915">Sodium</keyword>
<evidence type="ECO:0000313" key="16">
    <source>
        <dbReference type="Proteomes" id="UP000440978"/>
    </source>
</evidence>
<proteinExistence type="inferred from homology"/>
<comment type="catalytic activity">
    <reaction evidence="12">
        <text>fluoride(in) = fluoride(out)</text>
        <dbReference type="Rhea" id="RHEA:76159"/>
        <dbReference type="ChEBI" id="CHEBI:17051"/>
    </reaction>
    <physiologicalReaction direction="left-to-right" evidence="12">
        <dbReference type="Rhea" id="RHEA:76160"/>
    </physiologicalReaction>
</comment>
<comment type="function">
    <text evidence="13 14">Fluoride-specific ion channel. Important for reducing fluoride concentration in the cell, thus reducing its toxicity.</text>
</comment>
<dbReference type="Pfam" id="PF02537">
    <property type="entry name" value="CRCB"/>
    <property type="match status" value="1"/>
</dbReference>
<dbReference type="GO" id="GO:0062054">
    <property type="term" value="F:fluoride channel activity"/>
    <property type="evidence" value="ECO:0007669"/>
    <property type="project" value="UniProtKB-UniRule"/>
</dbReference>
<comment type="similarity">
    <text evidence="11 14">Belongs to the fluoride channel Fluc/FEX (TC 1.A.43) family.</text>
</comment>
<evidence type="ECO:0000256" key="10">
    <source>
        <dbReference type="ARBA" id="ARBA00023303"/>
    </source>
</evidence>
<dbReference type="GO" id="GO:0140114">
    <property type="term" value="P:cellular detoxification of fluoride"/>
    <property type="evidence" value="ECO:0007669"/>
    <property type="project" value="UniProtKB-UniRule"/>
</dbReference>
<protein>
    <recommendedName>
        <fullName evidence="14">Fluoride-specific ion channel FluC</fullName>
    </recommendedName>
</protein>
<reference evidence="15 16" key="1">
    <citation type="submission" date="2019-11" db="EMBL/GenBank/DDBJ databases">
        <title>Terrilactibacillus tamarindus sp. nov. BCM23-1 isolated from bark of Tamarindus indica.</title>
        <authorList>
            <person name="Kingkaew E."/>
            <person name="Tanasupawat S."/>
        </authorList>
    </citation>
    <scope>NUCLEOTIDE SEQUENCE [LARGE SCALE GENOMIC DNA]</scope>
    <source>
        <strain evidence="15 16">BCM23-1</strain>
    </source>
</reference>
<comment type="activity regulation">
    <text evidence="14">Na(+) is not transported, but it plays an essential structural role and its presence is essential for fluoride channel function.</text>
</comment>
<evidence type="ECO:0000256" key="2">
    <source>
        <dbReference type="ARBA" id="ARBA00022448"/>
    </source>
</evidence>
<dbReference type="NCBIfam" id="NF010801">
    <property type="entry name" value="PRK14205.1"/>
    <property type="match status" value="1"/>
</dbReference>
<keyword evidence="16" id="KW-1185">Reference proteome</keyword>
<evidence type="ECO:0000256" key="1">
    <source>
        <dbReference type="ARBA" id="ARBA00004651"/>
    </source>
</evidence>
<feature type="transmembrane region" description="Helical" evidence="14">
    <location>
        <begin position="34"/>
        <end position="53"/>
    </location>
</feature>
<accession>A0A6N8CRY1</accession>
<evidence type="ECO:0000256" key="3">
    <source>
        <dbReference type="ARBA" id="ARBA00022475"/>
    </source>
</evidence>
<dbReference type="EMBL" id="WNHB01000023">
    <property type="protein sequence ID" value="MTT32924.1"/>
    <property type="molecule type" value="Genomic_DNA"/>
</dbReference>
<dbReference type="NCBIfam" id="TIGR00494">
    <property type="entry name" value="crcB"/>
    <property type="match status" value="1"/>
</dbReference>
<evidence type="ECO:0000256" key="7">
    <source>
        <dbReference type="ARBA" id="ARBA00023053"/>
    </source>
</evidence>
<dbReference type="AlphaFoldDB" id="A0A6N8CRY1"/>
<dbReference type="InterPro" id="IPR003691">
    <property type="entry name" value="FluC"/>
</dbReference>
<feature type="transmembrane region" description="Helical" evidence="14">
    <location>
        <begin position="59"/>
        <end position="83"/>
    </location>
</feature>
<dbReference type="HAMAP" id="MF_00454">
    <property type="entry name" value="FluC"/>
    <property type="match status" value="1"/>
</dbReference>
<comment type="caution">
    <text evidence="15">The sequence shown here is derived from an EMBL/GenBank/DDBJ whole genome shotgun (WGS) entry which is preliminary data.</text>
</comment>
<dbReference type="Proteomes" id="UP000440978">
    <property type="component" value="Unassembled WGS sequence"/>
</dbReference>
<dbReference type="OrthoDB" id="9815830at2"/>
<keyword evidence="10 14" id="KW-0407">Ion channel</keyword>
<feature type="transmembrane region" description="Helical" evidence="14">
    <location>
        <begin position="95"/>
        <end position="118"/>
    </location>
</feature>
<organism evidence="15 16">
    <name type="scientific">Terrilactibacillus tamarindi</name>
    <dbReference type="NCBI Taxonomy" id="2599694"/>
    <lineage>
        <taxon>Bacteria</taxon>
        <taxon>Bacillati</taxon>
        <taxon>Bacillota</taxon>
        <taxon>Bacilli</taxon>
        <taxon>Bacillales</taxon>
        <taxon>Bacillaceae</taxon>
        <taxon>Terrilactibacillus</taxon>
    </lineage>
</organism>
<keyword evidence="4 14" id="KW-0812">Transmembrane</keyword>
<dbReference type="GO" id="GO:0046872">
    <property type="term" value="F:metal ion binding"/>
    <property type="evidence" value="ECO:0007669"/>
    <property type="project" value="UniProtKB-KW"/>
</dbReference>
<keyword evidence="3 14" id="KW-1003">Cell membrane</keyword>
<dbReference type="GO" id="GO:0005886">
    <property type="term" value="C:plasma membrane"/>
    <property type="evidence" value="ECO:0007669"/>
    <property type="project" value="UniProtKB-SubCell"/>
</dbReference>
<sequence length="121" mass="13305">MILHLLQVSIGGFLGATARFFISNMAKKNISSSLPIGTLCINWIGSFLLGFITGRNFTITWALLFGTGFMGAFTTFSTLNLELIQLLKSKKWTSFGLYLTLTYLVGLILAYLGLIAAIERD</sequence>
<evidence type="ECO:0000256" key="11">
    <source>
        <dbReference type="ARBA" id="ARBA00035120"/>
    </source>
</evidence>
<keyword evidence="9 14" id="KW-0472">Membrane</keyword>
<keyword evidence="6 14" id="KW-1133">Transmembrane helix</keyword>
<evidence type="ECO:0000256" key="13">
    <source>
        <dbReference type="ARBA" id="ARBA00049940"/>
    </source>
</evidence>
<keyword evidence="8 14" id="KW-0406">Ion transport</keyword>
<evidence type="ECO:0000256" key="6">
    <source>
        <dbReference type="ARBA" id="ARBA00022989"/>
    </source>
</evidence>
<feature type="binding site" evidence="14">
    <location>
        <position position="74"/>
    </location>
    <ligand>
        <name>Na(+)</name>
        <dbReference type="ChEBI" id="CHEBI:29101"/>
        <note>structural</note>
    </ligand>
</feature>
<dbReference type="PANTHER" id="PTHR28259">
    <property type="entry name" value="FLUORIDE EXPORT PROTEIN 1-RELATED"/>
    <property type="match status" value="1"/>
</dbReference>
<evidence type="ECO:0000256" key="8">
    <source>
        <dbReference type="ARBA" id="ARBA00023065"/>
    </source>
</evidence>
<evidence type="ECO:0000256" key="5">
    <source>
        <dbReference type="ARBA" id="ARBA00022723"/>
    </source>
</evidence>
<name>A0A6N8CRY1_9BACI</name>
<feature type="binding site" evidence="14">
    <location>
        <position position="71"/>
    </location>
    <ligand>
        <name>Na(+)</name>
        <dbReference type="ChEBI" id="CHEBI:29101"/>
        <note>structural</note>
    </ligand>
</feature>
<feature type="transmembrane region" description="Helical" evidence="14">
    <location>
        <begin position="6"/>
        <end position="22"/>
    </location>
</feature>
<gene>
    <name evidence="14 15" type="primary">crcB</name>
    <name evidence="14" type="synonym">fluC</name>
    <name evidence="15" type="ORF">GMB86_12995</name>
</gene>
<keyword evidence="2 14" id="KW-0813">Transport</keyword>
<evidence type="ECO:0000313" key="15">
    <source>
        <dbReference type="EMBL" id="MTT32924.1"/>
    </source>
</evidence>